<proteinExistence type="predicted"/>
<dbReference type="PANTHER" id="PTHR45947:SF3">
    <property type="entry name" value="SULFOQUINOVOSYL TRANSFERASE SQD2"/>
    <property type="match status" value="1"/>
</dbReference>
<dbReference type="AlphaFoldDB" id="A0A1G1ZQZ5"/>
<dbReference type="GO" id="GO:0016758">
    <property type="term" value="F:hexosyltransferase activity"/>
    <property type="evidence" value="ECO:0007669"/>
    <property type="project" value="TreeGrafter"/>
</dbReference>
<dbReference type="InterPro" id="IPR001296">
    <property type="entry name" value="Glyco_trans_1"/>
</dbReference>
<evidence type="ECO:0000313" key="3">
    <source>
        <dbReference type="EMBL" id="OGY67108.1"/>
    </source>
</evidence>
<dbReference type="EMBL" id="MHJL01000030">
    <property type="protein sequence ID" value="OGY67108.1"/>
    <property type="molecule type" value="Genomic_DNA"/>
</dbReference>
<evidence type="ECO:0000259" key="1">
    <source>
        <dbReference type="Pfam" id="PF00534"/>
    </source>
</evidence>
<dbReference type="PANTHER" id="PTHR45947">
    <property type="entry name" value="SULFOQUINOVOSYL TRANSFERASE SQD2"/>
    <property type="match status" value="1"/>
</dbReference>
<feature type="domain" description="Glycosyltransferase subfamily 4-like N-terminal" evidence="2">
    <location>
        <begin position="32"/>
        <end position="174"/>
    </location>
</feature>
<comment type="caution">
    <text evidence="3">The sequence shown here is derived from an EMBL/GenBank/DDBJ whole genome shotgun (WGS) entry which is preliminary data.</text>
</comment>
<dbReference type="InterPro" id="IPR050194">
    <property type="entry name" value="Glycosyltransferase_grp1"/>
</dbReference>
<organism evidence="3 4">
    <name type="scientific">Candidatus Harrisonbacteria bacterium RIFCSPLOWO2_02_FULL_41_13b</name>
    <dbReference type="NCBI Taxonomy" id="1798409"/>
    <lineage>
        <taxon>Bacteria</taxon>
        <taxon>Candidatus Harrisoniibacteriota</taxon>
    </lineage>
</organism>
<evidence type="ECO:0000259" key="2">
    <source>
        <dbReference type="Pfam" id="PF13439"/>
    </source>
</evidence>
<evidence type="ECO:0008006" key="5">
    <source>
        <dbReference type="Google" id="ProtNLM"/>
    </source>
</evidence>
<sequence>MKVLLLSTDSQVFNNGSAVRERIKEYGTLVEELHVIVYTRPGFKEEIFGNISLWPTNNKFRAGYFRHVYRLARGIIKNREDWVISSQDPFETGWVGYKLKRQFNIPLQVQVHTDFMSPYFFGMFWINQFRAMLAKWLLKKADNIRVVSERIRKSITSYIPHLTDKIVVLPIFFDAMRFQKAVSNNQYPEDFLILTVARLEPEKNLSLAIKTITDLIYQYSDKKIRYVIIGSGGEEKRLNSLIEALAVKDRIFIKQVDASDLPGWYKRADLFLLTSNYEGYGMVVAESIAAGTPVVMSDVGLAGEVVKNGENGFIFPVGNEEALQAILIKILNKEIDLEKLKIGTKAMANAFSNKSAYLESMRKSWDSLLR</sequence>
<dbReference type="CDD" id="cd03801">
    <property type="entry name" value="GT4_PimA-like"/>
    <property type="match status" value="1"/>
</dbReference>
<reference evidence="3 4" key="1">
    <citation type="journal article" date="2016" name="Nat. Commun.">
        <title>Thousands of microbial genomes shed light on interconnected biogeochemical processes in an aquifer system.</title>
        <authorList>
            <person name="Anantharaman K."/>
            <person name="Brown C.T."/>
            <person name="Hug L.A."/>
            <person name="Sharon I."/>
            <person name="Castelle C.J."/>
            <person name="Probst A.J."/>
            <person name="Thomas B.C."/>
            <person name="Singh A."/>
            <person name="Wilkins M.J."/>
            <person name="Karaoz U."/>
            <person name="Brodie E.L."/>
            <person name="Williams K.H."/>
            <person name="Hubbard S.S."/>
            <person name="Banfield J.F."/>
        </authorList>
    </citation>
    <scope>NUCLEOTIDE SEQUENCE [LARGE SCALE GENOMIC DNA]</scope>
</reference>
<dbReference type="Gene3D" id="3.40.50.2000">
    <property type="entry name" value="Glycogen Phosphorylase B"/>
    <property type="match status" value="2"/>
</dbReference>
<dbReference type="Proteomes" id="UP000177690">
    <property type="component" value="Unassembled WGS sequence"/>
</dbReference>
<dbReference type="SUPFAM" id="SSF53756">
    <property type="entry name" value="UDP-Glycosyltransferase/glycogen phosphorylase"/>
    <property type="match status" value="1"/>
</dbReference>
<dbReference type="Pfam" id="PF00534">
    <property type="entry name" value="Glycos_transf_1"/>
    <property type="match status" value="1"/>
</dbReference>
<feature type="domain" description="Glycosyl transferase family 1" evidence="1">
    <location>
        <begin position="183"/>
        <end position="341"/>
    </location>
</feature>
<dbReference type="Pfam" id="PF13439">
    <property type="entry name" value="Glyco_transf_4"/>
    <property type="match status" value="1"/>
</dbReference>
<gene>
    <name evidence="3" type="ORF">A3I24_02925</name>
</gene>
<dbReference type="STRING" id="1798409.A3I24_02925"/>
<dbReference type="InterPro" id="IPR028098">
    <property type="entry name" value="Glyco_trans_4-like_N"/>
</dbReference>
<accession>A0A1G1ZQZ5</accession>
<evidence type="ECO:0000313" key="4">
    <source>
        <dbReference type="Proteomes" id="UP000177690"/>
    </source>
</evidence>
<name>A0A1G1ZQZ5_9BACT</name>
<protein>
    <recommendedName>
        <fullName evidence="5">Glycosyl transferase family 1 domain-containing protein</fullName>
    </recommendedName>
</protein>